<name>A0ABW5FNS4_9PSEU</name>
<dbReference type="InterPro" id="IPR025110">
    <property type="entry name" value="AMP-bd_C"/>
</dbReference>
<dbReference type="RefSeq" id="WP_378261321.1">
    <property type="nucleotide sequence ID" value="NZ_JBHUKR010000004.1"/>
</dbReference>
<reference evidence="5" key="1">
    <citation type="journal article" date="2019" name="Int. J. Syst. Evol. Microbiol.">
        <title>The Global Catalogue of Microorganisms (GCM) 10K type strain sequencing project: providing services to taxonomists for standard genome sequencing and annotation.</title>
        <authorList>
            <consortium name="The Broad Institute Genomics Platform"/>
            <consortium name="The Broad Institute Genome Sequencing Center for Infectious Disease"/>
            <person name="Wu L."/>
            <person name="Ma J."/>
        </authorList>
    </citation>
    <scope>NUCLEOTIDE SEQUENCE [LARGE SCALE GENOMIC DNA]</scope>
    <source>
        <strain evidence="5">CGMCC 4.7645</strain>
    </source>
</reference>
<dbReference type="Pfam" id="PF00501">
    <property type="entry name" value="AMP-binding"/>
    <property type="match status" value="1"/>
</dbReference>
<comment type="caution">
    <text evidence="4">The sequence shown here is derived from an EMBL/GenBank/DDBJ whole genome shotgun (WGS) entry which is preliminary data.</text>
</comment>
<dbReference type="InterPro" id="IPR042099">
    <property type="entry name" value="ANL_N_sf"/>
</dbReference>
<dbReference type="PROSITE" id="PS00455">
    <property type="entry name" value="AMP_BINDING"/>
    <property type="match status" value="1"/>
</dbReference>
<evidence type="ECO:0000313" key="5">
    <source>
        <dbReference type="Proteomes" id="UP001597417"/>
    </source>
</evidence>
<proteinExistence type="inferred from homology"/>
<dbReference type="Proteomes" id="UP001597417">
    <property type="component" value="Unassembled WGS sequence"/>
</dbReference>
<evidence type="ECO:0000259" key="3">
    <source>
        <dbReference type="Pfam" id="PF13193"/>
    </source>
</evidence>
<dbReference type="InterPro" id="IPR000873">
    <property type="entry name" value="AMP-dep_synth/lig_dom"/>
</dbReference>
<comment type="similarity">
    <text evidence="1">Belongs to the ATP-dependent AMP-binding enzyme family.</text>
</comment>
<keyword evidence="5" id="KW-1185">Reference proteome</keyword>
<organism evidence="4 5">
    <name type="scientific">Amycolatopsis pigmentata</name>
    <dbReference type="NCBI Taxonomy" id="450801"/>
    <lineage>
        <taxon>Bacteria</taxon>
        <taxon>Bacillati</taxon>
        <taxon>Actinomycetota</taxon>
        <taxon>Actinomycetes</taxon>
        <taxon>Pseudonocardiales</taxon>
        <taxon>Pseudonocardiaceae</taxon>
        <taxon>Amycolatopsis</taxon>
    </lineage>
</organism>
<dbReference type="EMBL" id="JBHUKR010000004">
    <property type="protein sequence ID" value="MFD2415487.1"/>
    <property type="molecule type" value="Genomic_DNA"/>
</dbReference>
<dbReference type="InterPro" id="IPR020845">
    <property type="entry name" value="AMP-binding_CS"/>
</dbReference>
<dbReference type="PANTHER" id="PTHR22754">
    <property type="entry name" value="DISCO-INTERACTING PROTEIN 2 DIP2 -RELATED"/>
    <property type="match status" value="1"/>
</dbReference>
<evidence type="ECO:0000313" key="4">
    <source>
        <dbReference type="EMBL" id="MFD2415487.1"/>
    </source>
</evidence>
<sequence length="561" mass="59299">MSDYTHPEELFGAATVPEILARAGRGERGITLIDGGLRETPLPYALLAATANRVATGLARVGVRPGDRVALVSTTSPRFLLSLFGVWRAGAVPAVIAPPHRLTDLAAIMADLRRRIAHLDACCLVVADSFGEFISKRIGPEVPVLTCGELVTGRADDPPRHQPAPEDIAYLQFTSGTTGPSKAVVLTHRQLLTNVAVCCQRLLVEGVNSVHVSWAPLYHDLGLVAVLSAVAARIHLILQAPEAFLAAPDSFVDALSKFRATSTVAPNFAYGLAGDGMRLRPRRLDLSALRVCGDGSEPTRPGPVEAFTTYGAPYGLRPSAITPMYGLAEATLSVTMGDRFAPLSWDVVSRQSLCSGGTADPASPGESAARTLAVCGDAVPGVTVTIQDARGANVPDRVIGEICVQGPSVMLGYWQAPEATAEVIRDGWLRTGDLGYRTPAGIVVCGRGKDMIIIGGANLYPEDYEHVAAQADISVTRCAAFAVPDEERMIVAVELAGDVDPNAVADAVMARLRGELGHAPDRVVVIGRNAIPRTSSGKVQRGRCRESYFTGRLPVLAESAR</sequence>
<dbReference type="Pfam" id="PF13193">
    <property type="entry name" value="AMP-binding_C"/>
    <property type="match status" value="1"/>
</dbReference>
<protein>
    <submittedName>
        <fullName evidence="4">AMP-binding protein</fullName>
    </submittedName>
</protein>
<gene>
    <name evidence="4" type="ORF">ACFSXZ_04005</name>
</gene>
<accession>A0ABW5FNS4</accession>
<dbReference type="Gene3D" id="3.40.50.12780">
    <property type="entry name" value="N-terminal domain of ligase-like"/>
    <property type="match status" value="1"/>
</dbReference>
<evidence type="ECO:0000259" key="2">
    <source>
        <dbReference type="Pfam" id="PF00501"/>
    </source>
</evidence>
<evidence type="ECO:0000256" key="1">
    <source>
        <dbReference type="ARBA" id="ARBA00006432"/>
    </source>
</evidence>
<feature type="domain" description="AMP-binding enzyme C-terminal" evidence="3">
    <location>
        <begin position="474"/>
        <end position="538"/>
    </location>
</feature>
<feature type="domain" description="AMP-dependent synthetase/ligase" evidence="2">
    <location>
        <begin position="42"/>
        <end position="414"/>
    </location>
</feature>
<dbReference type="InterPro" id="IPR045851">
    <property type="entry name" value="AMP-bd_C_sf"/>
</dbReference>
<dbReference type="SUPFAM" id="SSF56801">
    <property type="entry name" value="Acetyl-CoA synthetase-like"/>
    <property type="match status" value="1"/>
</dbReference>
<dbReference type="Gene3D" id="3.30.300.30">
    <property type="match status" value="1"/>
</dbReference>
<dbReference type="PANTHER" id="PTHR22754:SF32">
    <property type="entry name" value="DISCO-INTERACTING PROTEIN 2"/>
    <property type="match status" value="1"/>
</dbReference>